<dbReference type="InterPro" id="IPR011527">
    <property type="entry name" value="ABC1_TM_dom"/>
</dbReference>
<dbReference type="SUPFAM" id="SSF52540">
    <property type="entry name" value="P-loop containing nucleoside triphosphate hydrolases"/>
    <property type="match status" value="1"/>
</dbReference>
<dbReference type="SMART" id="SM00382">
    <property type="entry name" value="AAA"/>
    <property type="match status" value="1"/>
</dbReference>
<evidence type="ECO:0000256" key="9">
    <source>
        <dbReference type="SAM" id="MobiDB-lite"/>
    </source>
</evidence>
<feature type="domain" description="ABC transporter" evidence="11">
    <location>
        <begin position="390"/>
        <end position="624"/>
    </location>
</feature>
<evidence type="ECO:0000256" key="6">
    <source>
        <dbReference type="ARBA" id="ARBA00022840"/>
    </source>
</evidence>
<dbReference type="PROSITE" id="PS00211">
    <property type="entry name" value="ABC_TRANSPORTER_1"/>
    <property type="match status" value="1"/>
</dbReference>
<dbReference type="Proteomes" id="UP000316330">
    <property type="component" value="Unassembled WGS sequence"/>
</dbReference>
<keyword evidence="2" id="KW-0813">Transport</keyword>
<dbReference type="PANTHER" id="PTHR43394">
    <property type="entry name" value="ATP-DEPENDENT PERMEASE MDL1, MITOCHONDRIAL"/>
    <property type="match status" value="1"/>
</dbReference>
<dbReference type="FunFam" id="3.40.50.300:FF:000287">
    <property type="entry name" value="Multidrug ABC transporter ATP-binding protein"/>
    <property type="match status" value="1"/>
</dbReference>
<dbReference type="EMBL" id="VNJJ01000001">
    <property type="protein sequence ID" value="TVY04400.1"/>
    <property type="molecule type" value="Genomic_DNA"/>
</dbReference>
<keyword evidence="6 13" id="KW-0067">ATP-binding</keyword>
<comment type="caution">
    <text evidence="13">The sequence shown here is derived from an EMBL/GenBank/DDBJ whole genome shotgun (WGS) entry which is preliminary data.</text>
</comment>
<dbReference type="Pfam" id="PF00664">
    <property type="entry name" value="ABC_membrane"/>
    <property type="match status" value="1"/>
</dbReference>
<dbReference type="Gene3D" id="1.20.1560.10">
    <property type="entry name" value="ABC transporter type 1, transmembrane domain"/>
    <property type="match status" value="1"/>
</dbReference>
<evidence type="ECO:0000256" key="8">
    <source>
        <dbReference type="ARBA" id="ARBA00023136"/>
    </source>
</evidence>
<evidence type="ECO:0000313" key="13">
    <source>
        <dbReference type="EMBL" id="TVY04400.1"/>
    </source>
</evidence>
<dbReference type="PANTHER" id="PTHR43394:SF1">
    <property type="entry name" value="ATP-BINDING CASSETTE SUB-FAMILY B MEMBER 10, MITOCHONDRIAL"/>
    <property type="match status" value="1"/>
</dbReference>
<gene>
    <name evidence="13" type="ORF">FPZ45_02110</name>
</gene>
<dbReference type="Gene3D" id="3.40.50.300">
    <property type="entry name" value="P-loop containing nucleotide triphosphate hydrolases"/>
    <property type="match status" value="1"/>
</dbReference>
<evidence type="ECO:0000256" key="3">
    <source>
        <dbReference type="ARBA" id="ARBA00022475"/>
    </source>
</evidence>
<proteinExistence type="predicted"/>
<dbReference type="Pfam" id="PF00005">
    <property type="entry name" value="ABC_tran"/>
    <property type="match status" value="1"/>
</dbReference>
<evidence type="ECO:0000256" key="7">
    <source>
        <dbReference type="ARBA" id="ARBA00022989"/>
    </source>
</evidence>
<dbReference type="InterPro" id="IPR027417">
    <property type="entry name" value="P-loop_NTPase"/>
</dbReference>
<dbReference type="GO" id="GO:0005886">
    <property type="term" value="C:plasma membrane"/>
    <property type="evidence" value="ECO:0007669"/>
    <property type="project" value="UniProtKB-SubCell"/>
</dbReference>
<dbReference type="CDD" id="cd18547">
    <property type="entry name" value="ABC_6TM_Tm288_like"/>
    <property type="match status" value="1"/>
</dbReference>
<evidence type="ECO:0000259" key="12">
    <source>
        <dbReference type="PROSITE" id="PS50929"/>
    </source>
</evidence>
<feature type="compositionally biased region" description="Gly residues" evidence="9">
    <location>
        <begin position="11"/>
        <end position="29"/>
    </location>
</feature>
<keyword evidence="7 10" id="KW-1133">Transmembrane helix</keyword>
<feature type="transmembrane region" description="Helical" evidence="10">
    <location>
        <begin position="213"/>
        <end position="230"/>
    </location>
</feature>
<dbReference type="InterPro" id="IPR003439">
    <property type="entry name" value="ABC_transporter-like_ATP-bd"/>
</dbReference>
<evidence type="ECO:0000256" key="2">
    <source>
        <dbReference type="ARBA" id="ARBA00022448"/>
    </source>
</evidence>
<keyword evidence="8 10" id="KW-0472">Membrane</keyword>
<dbReference type="InterPro" id="IPR017871">
    <property type="entry name" value="ABC_transporter-like_CS"/>
</dbReference>
<feature type="region of interest" description="Disordered" evidence="9">
    <location>
        <begin position="1"/>
        <end position="29"/>
    </location>
</feature>
<feature type="transmembrane region" description="Helical" evidence="10">
    <location>
        <begin position="187"/>
        <end position="207"/>
    </location>
</feature>
<dbReference type="GO" id="GO:0015421">
    <property type="term" value="F:ABC-type oligopeptide transporter activity"/>
    <property type="evidence" value="ECO:0007669"/>
    <property type="project" value="TreeGrafter"/>
</dbReference>
<evidence type="ECO:0000256" key="1">
    <source>
        <dbReference type="ARBA" id="ARBA00004651"/>
    </source>
</evidence>
<dbReference type="PROSITE" id="PS50893">
    <property type="entry name" value="ABC_TRANSPORTER_2"/>
    <property type="match status" value="1"/>
</dbReference>
<keyword evidence="14" id="KW-1185">Reference proteome</keyword>
<keyword evidence="5" id="KW-0547">Nucleotide-binding</keyword>
<evidence type="ECO:0000259" key="11">
    <source>
        <dbReference type="PROSITE" id="PS50893"/>
    </source>
</evidence>
<evidence type="ECO:0000256" key="10">
    <source>
        <dbReference type="SAM" id="Phobius"/>
    </source>
</evidence>
<protein>
    <submittedName>
        <fullName evidence="13">ABC transporter ATP-binding protein</fullName>
    </submittedName>
</protein>
<feature type="transmembrane region" description="Helical" evidence="10">
    <location>
        <begin position="57"/>
        <end position="75"/>
    </location>
</feature>
<accession>A0A559JX66</accession>
<dbReference type="RefSeq" id="WP_144697884.1">
    <property type="nucleotide sequence ID" value="NZ_VNJJ01000001.1"/>
</dbReference>
<organism evidence="13 14">
    <name type="scientific">Cohnella terricola</name>
    <dbReference type="NCBI Taxonomy" id="1289167"/>
    <lineage>
        <taxon>Bacteria</taxon>
        <taxon>Bacillati</taxon>
        <taxon>Bacillota</taxon>
        <taxon>Bacilli</taxon>
        <taxon>Bacillales</taxon>
        <taxon>Paenibacillaceae</taxon>
        <taxon>Cohnella</taxon>
    </lineage>
</organism>
<reference evidence="13 14" key="1">
    <citation type="submission" date="2019-07" db="EMBL/GenBank/DDBJ databases">
        <authorList>
            <person name="Kim J."/>
        </authorList>
    </citation>
    <scope>NUCLEOTIDE SEQUENCE [LARGE SCALE GENOMIC DNA]</scope>
    <source>
        <strain evidence="13 14">G13</strain>
    </source>
</reference>
<dbReference type="PROSITE" id="PS50929">
    <property type="entry name" value="ABC_TM1F"/>
    <property type="match status" value="1"/>
</dbReference>
<dbReference type="GO" id="GO:0005524">
    <property type="term" value="F:ATP binding"/>
    <property type="evidence" value="ECO:0007669"/>
    <property type="project" value="UniProtKB-KW"/>
</dbReference>
<evidence type="ECO:0000256" key="4">
    <source>
        <dbReference type="ARBA" id="ARBA00022692"/>
    </source>
</evidence>
<dbReference type="CDD" id="cd03254">
    <property type="entry name" value="ABCC_Glucan_exporter_like"/>
    <property type="match status" value="1"/>
</dbReference>
<dbReference type="InterPro" id="IPR036640">
    <property type="entry name" value="ABC1_TM_sf"/>
</dbReference>
<dbReference type="GO" id="GO:0016887">
    <property type="term" value="F:ATP hydrolysis activity"/>
    <property type="evidence" value="ECO:0007669"/>
    <property type="project" value="InterPro"/>
</dbReference>
<comment type="subcellular location">
    <subcellularLocation>
        <location evidence="1">Cell membrane</location>
        <topology evidence="1">Multi-pass membrane protein</topology>
    </subcellularLocation>
</comment>
<dbReference type="OrthoDB" id="9770415at2"/>
<evidence type="ECO:0000313" key="14">
    <source>
        <dbReference type="Proteomes" id="UP000316330"/>
    </source>
</evidence>
<dbReference type="InterPro" id="IPR003593">
    <property type="entry name" value="AAA+_ATPase"/>
</dbReference>
<dbReference type="FunFam" id="1.20.1560.10:FF:000011">
    <property type="entry name" value="Multidrug ABC transporter ATP-binding protein"/>
    <property type="match status" value="1"/>
</dbReference>
<sequence length="637" mass="69622">MSEKQSHQGAPGRGPGRGPMGPGGMGGMGGMGMPVQKAKNFKGTLRRLVGYLRPQRAKLLAVFVTAILSTAFAIYSPKVLGQATTKLFEGMMGKIKGDPNAHFDLAGIWQIVLFLAGLYIVSSIFSYIQQFLMAGVAQKTVYGLRNEVNAKLGKLPLKFFDNRTHGEILSRAVNDVDNISNTLQQSLTQLITSLITIVGVIIMMLTISPWLTLILLLTLPLSMIVIRGAASRSQKYFKTQQMELGQLNGHVEEMYSGHKIVKAYGQEENSVAHFDRINERLYESGWKAQFVSGNIMPLMSMVSNIGYMFISVVGGIMVTRGSISIGNIQAFIQYARQFSMPLVQTANIANIIQSTIASAERVFELLDEEEEIPEAAEGQDVVLSSPKGDVAMRGVSFGYKEDALLIENMDIDVRSGQMVAIVGPTGAGKTTLVNLLMRFYEVNGGGITVDGEDITRMKRAHLRGLYGMVLQDTWLFNGTIRDNIAYGRIGATEDEIVEAAKAAHADHFIRTLPEGYDTVLNEEASNLSQGQKQLLTIARAILADPAILILDEATSSVDTRTEVHIQKAMHELMKDRTSFVIAHRLSTIRDADLILVMNHGSIIEKGTHTELLAQGGFYADLYYSQFTGGGKVQVTAG</sequence>
<dbReference type="InterPro" id="IPR039421">
    <property type="entry name" value="Type_1_exporter"/>
</dbReference>
<keyword evidence="3" id="KW-1003">Cell membrane</keyword>
<dbReference type="AlphaFoldDB" id="A0A559JX66"/>
<feature type="transmembrane region" description="Helical" evidence="10">
    <location>
        <begin position="108"/>
        <end position="128"/>
    </location>
</feature>
<evidence type="ECO:0000256" key="5">
    <source>
        <dbReference type="ARBA" id="ARBA00022741"/>
    </source>
</evidence>
<name>A0A559JX66_9BACL</name>
<keyword evidence="4 10" id="KW-0812">Transmembrane</keyword>
<dbReference type="SUPFAM" id="SSF90123">
    <property type="entry name" value="ABC transporter transmembrane region"/>
    <property type="match status" value="1"/>
</dbReference>
<feature type="domain" description="ABC transmembrane type-1" evidence="12">
    <location>
        <begin position="60"/>
        <end position="354"/>
    </location>
</feature>